<dbReference type="Pfam" id="PF19590">
    <property type="entry name" value="TrbL_3"/>
    <property type="match status" value="1"/>
</dbReference>
<evidence type="ECO:0000313" key="4">
    <source>
        <dbReference type="Proteomes" id="UP000278962"/>
    </source>
</evidence>
<feature type="transmembrane region" description="Helical" evidence="2">
    <location>
        <begin position="245"/>
        <end position="266"/>
    </location>
</feature>
<protein>
    <recommendedName>
        <fullName evidence="5">TrbL/VirB6 plasmid conjugal transfer protein</fullName>
    </recommendedName>
</protein>
<comment type="caution">
    <text evidence="3">The sequence shown here is derived from an EMBL/GenBank/DDBJ whole genome shotgun (WGS) entry which is preliminary data.</text>
</comment>
<gene>
    <name evidence="3" type="ORF">C8N24_0637</name>
</gene>
<accession>A0A660L733</accession>
<feature type="region of interest" description="Disordered" evidence="1">
    <location>
        <begin position="365"/>
        <end position="396"/>
    </location>
</feature>
<reference evidence="3 4" key="1">
    <citation type="submission" date="2018-10" db="EMBL/GenBank/DDBJ databases">
        <title>Genomic Encyclopedia of Archaeal and Bacterial Type Strains, Phase II (KMG-II): from individual species to whole genera.</title>
        <authorList>
            <person name="Goeker M."/>
        </authorList>
    </citation>
    <scope>NUCLEOTIDE SEQUENCE [LARGE SCALE GENOMIC DNA]</scope>
    <source>
        <strain evidence="3 4">DSM 14954</strain>
    </source>
</reference>
<feature type="region of interest" description="Disordered" evidence="1">
    <location>
        <begin position="428"/>
        <end position="461"/>
    </location>
</feature>
<feature type="compositionally biased region" description="Pro residues" evidence="1">
    <location>
        <begin position="574"/>
        <end position="583"/>
    </location>
</feature>
<dbReference type="RefSeq" id="WP_121247908.1">
    <property type="nucleotide sequence ID" value="NZ_RBIL01000001.1"/>
</dbReference>
<feature type="region of interest" description="Disordered" evidence="1">
    <location>
        <begin position="547"/>
        <end position="598"/>
    </location>
</feature>
<feature type="compositionally biased region" description="Low complexity" evidence="1">
    <location>
        <begin position="428"/>
        <end position="444"/>
    </location>
</feature>
<name>A0A660L733_9ACTN</name>
<feature type="transmembrane region" description="Helical" evidence="2">
    <location>
        <begin position="125"/>
        <end position="144"/>
    </location>
</feature>
<evidence type="ECO:0000256" key="2">
    <source>
        <dbReference type="SAM" id="Phobius"/>
    </source>
</evidence>
<dbReference type="OrthoDB" id="9824887at2"/>
<dbReference type="EMBL" id="RBIL01000001">
    <property type="protein sequence ID" value="RKQ90822.1"/>
    <property type="molecule type" value="Genomic_DNA"/>
</dbReference>
<evidence type="ECO:0008006" key="5">
    <source>
        <dbReference type="Google" id="ProtNLM"/>
    </source>
</evidence>
<feature type="transmembrane region" description="Helical" evidence="2">
    <location>
        <begin position="272"/>
        <end position="293"/>
    </location>
</feature>
<feature type="compositionally biased region" description="Pro residues" evidence="1">
    <location>
        <begin position="445"/>
        <end position="456"/>
    </location>
</feature>
<feature type="compositionally biased region" description="Gly residues" evidence="1">
    <location>
        <begin position="382"/>
        <end position="391"/>
    </location>
</feature>
<dbReference type="InterPro" id="IPR045782">
    <property type="entry name" value="TrbL_3"/>
</dbReference>
<sequence>MLVLAFLSRLPRWPRLLLFALVLLAIGSSGSGPQDAQALPPIPIGGGLGDIIGAGADAVTGGVGSAAVEGFGALLAKLFSWSAEIINRELLTWLISVPNYAISPGSNVPLEARSNLAELASTTSAMSFAALAAVGTVAGLRYWAAGLSGSGGFEALQGLGRMLAAALFVVAWPWLFRTCADLTNAAARGLMGSGTVLDDTSRLLGVAFSSAISFNFLAIVIAIGAGLLFLALLMCKIVASASTALLYAGMPFAAIAWVIPETAWLAAAAMRAFAVVLVIPLAWALCFATFAAVGMDALAVEGAGSVADALIMPLVALALLWITVSLPRTLGRMALLGGMHSGGFLARTASYVTARRTDALISQALPSPLGRSSGQAASGASSGTGSGGGRAGQKTRTVTTLATTAGIAAAGPAAPAAAAGTGATAKGGSAAAAAQPGPAGAANPRPAPATPSPQGLPSPSWQEIRDRVPEELKAAKAAGSSTTRSDVTAAMSALNPDSQRAVRTLAETKSGRITGEMVHQAARSDIGEPERNAFRVLAAATPELRRQGIDDFYAPQESAPSRPPVPGTGEGVMPTPPGPPLSQPPTSIHDNQRPSDAT</sequence>
<evidence type="ECO:0000313" key="3">
    <source>
        <dbReference type="EMBL" id="RKQ90822.1"/>
    </source>
</evidence>
<feature type="compositionally biased region" description="Polar residues" evidence="1">
    <location>
        <begin position="586"/>
        <end position="598"/>
    </location>
</feature>
<dbReference type="AlphaFoldDB" id="A0A660L733"/>
<keyword evidence="2" id="KW-0812">Transmembrane</keyword>
<feature type="transmembrane region" description="Helical" evidence="2">
    <location>
        <begin position="305"/>
        <end position="324"/>
    </location>
</feature>
<proteinExistence type="predicted"/>
<keyword evidence="2" id="KW-1133">Transmembrane helix</keyword>
<feature type="transmembrane region" description="Helical" evidence="2">
    <location>
        <begin position="212"/>
        <end position="233"/>
    </location>
</feature>
<keyword evidence="4" id="KW-1185">Reference proteome</keyword>
<dbReference type="Proteomes" id="UP000278962">
    <property type="component" value="Unassembled WGS sequence"/>
</dbReference>
<keyword evidence="2" id="KW-0472">Membrane</keyword>
<organism evidence="3 4">
    <name type="scientific">Solirubrobacter pauli</name>
    <dbReference type="NCBI Taxonomy" id="166793"/>
    <lineage>
        <taxon>Bacteria</taxon>
        <taxon>Bacillati</taxon>
        <taxon>Actinomycetota</taxon>
        <taxon>Thermoleophilia</taxon>
        <taxon>Solirubrobacterales</taxon>
        <taxon>Solirubrobacteraceae</taxon>
        <taxon>Solirubrobacter</taxon>
    </lineage>
</organism>
<feature type="compositionally biased region" description="Low complexity" evidence="1">
    <location>
        <begin position="370"/>
        <end position="381"/>
    </location>
</feature>
<feature type="region of interest" description="Disordered" evidence="1">
    <location>
        <begin position="475"/>
        <end position="495"/>
    </location>
</feature>
<feature type="transmembrane region" description="Helical" evidence="2">
    <location>
        <begin position="156"/>
        <end position="175"/>
    </location>
</feature>
<evidence type="ECO:0000256" key="1">
    <source>
        <dbReference type="SAM" id="MobiDB-lite"/>
    </source>
</evidence>